<accession>A0A7M3T712</accession>
<evidence type="ECO:0000313" key="3">
    <source>
        <dbReference type="Proteomes" id="UP000503336"/>
    </source>
</evidence>
<dbReference type="Pfam" id="PF04366">
    <property type="entry name" value="Ysc84"/>
    <property type="match status" value="1"/>
</dbReference>
<reference evidence="2 3" key="1">
    <citation type="submission" date="2020-02" db="EMBL/GenBank/DDBJ databases">
        <title>complete genome sequence of Rhodobacteraceae bacterium.</title>
        <authorList>
            <person name="Park J."/>
            <person name="Kim Y.-S."/>
            <person name="Kim K.-H."/>
        </authorList>
    </citation>
    <scope>NUCLEOTIDE SEQUENCE [LARGE SCALE GENOMIC DNA]</scope>
    <source>
        <strain evidence="2 3">RR4-56</strain>
    </source>
</reference>
<proteinExistence type="predicted"/>
<name>A0A7M3T712_9RHOB</name>
<dbReference type="CDD" id="cd11524">
    <property type="entry name" value="SYLF"/>
    <property type="match status" value="1"/>
</dbReference>
<dbReference type="InterPro" id="IPR007461">
    <property type="entry name" value="Ysc84_actin-binding"/>
</dbReference>
<organism evidence="2 3">
    <name type="scientific">Pikeienuella piscinae</name>
    <dbReference type="NCBI Taxonomy" id="2748098"/>
    <lineage>
        <taxon>Bacteria</taxon>
        <taxon>Pseudomonadati</taxon>
        <taxon>Pseudomonadota</taxon>
        <taxon>Alphaproteobacteria</taxon>
        <taxon>Rhodobacterales</taxon>
        <taxon>Paracoccaceae</taxon>
        <taxon>Pikeienuella</taxon>
    </lineage>
</organism>
<evidence type="ECO:0000313" key="2">
    <source>
        <dbReference type="EMBL" id="QIE57793.1"/>
    </source>
</evidence>
<evidence type="ECO:0000259" key="1">
    <source>
        <dbReference type="Pfam" id="PF04366"/>
    </source>
</evidence>
<dbReference type="KEGG" id="hdh:G5B40_07605"/>
<feature type="domain" description="Ysc84 actin-binding" evidence="1">
    <location>
        <begin position="86"/>
        <end position="169"/>
    </location>
</feature>
<dbReference type="EMBL" id="CP049056">
    <property type="protein sequence ID" value="QIE57793.1"/>
    <property type="molecule type" value="Genomic_DNA"/>
</dbReference>
<gene>
    <name evidence="2" type="ORF">G5B40_07605</name>
</gene>
<dbReference type="Proteomes" id="UP000503336">
    <property type="component" value="Chromosome"/>
</dbReference>
<keyword evidence="3" id="KW-1185">Reference proteome</keyword>
<protein>
    <submittedName>
        <fullName evidence="2">Twin-arginine translocation pathway signal</fullName>
    </submittedName>
</protein>
<sequence length="173" mass="17825">MIAGLAAFAVAPSASAETAAEIDSNVDFALEKLFATVQGSRELAARARGVLVMPDVIKGGLIIGGSYGEGALRINGQTTGYYSVAAASIGYQIGVQKTSHALFFMTEAALEGFRRASGWELGADAEFTVPGDGISLGIDSTTAKSPIIAFVFAQDGLLAGASLEGAKYTRIKR</sequence>
<dbReference type="AlphaFoldDB" id="A0A7M3T712"/>